<dbReference type="InterPro" id="IPR045455">
    <property type="entry name" value="NrS-1_pol-like_helicase"/>
</dbReference>
<evidence type="ECO:0000259" key="3">
    <source>
        <dbReference type="Pfam" id="PF08707"/>
    </source>
</evidence>
<dbReference type="Pfam" id="PF08707">
    <property type="entry name" value="PriCT_2"/>
    <property type="match status" value="1"/>
</dbReference>
<dbReference type="InterPro" id="IPR014819">
    <property type="entry name" value="PriCT_2"/>
</dbReference>
<evidence type="ECO:0000256" key="2">
    <source>
        <dbReference type="SAM" id="MobiDB-lite"/>
    </source>
</evidence>
<accession>A0A6J5M865</accession>
<feature type="domain" description="NrS-1 polymerase-like helicase" evidence="4">
    <location>
        <begin position="526"/>
        <end position="640"/>
    </location>
</feature>
<evidence type="ECO:0000256" key="1">
    <source>
        <dbReference type="SAM" id="Coils"/>
    </source>
</evidence>
<sequence length="848" mass="92965">MDQKSAQPGADSASAVNRDAPASTVSASASTARPLPAALAPLADARIWVIWRLEARANGKPTKRPYRPTQTGRLARTNDPRTWGTLRDAQAAAELGQADGIGLVLLQAEGYGALDLDKCRNPETGELDPWAQEILDRCPGAYVEVTPSGAGLRVIGRCDLDTGFQSVLRVDGSVAGAQVEIYHLAARYITVTGQQLAGPATPEELADISDVVLDLAVQAAEQKPATGDAPIATNPDALGEIEDITAALAAIPNEDLSWDEWSRIGMAAWRASGGSPDGFDAWVVWSEKSDKHDLGACEERWDHWSSSSPPDRIGMGTLVHEARFHQPAWTHPSRRVDAREAFDDAGDAAGVAAMEAAGEKQAGDRDVLREVLARVAWMPAREQFLRLDNGLMLTKEGFNTSQDLGLALLDVIPTNKSGRPVQKPADFAIEAGVRQVVGTLHLPGRDRLARFKWGEGKGAALWFNTWTPPERLIGMAPSEDDDPRIAWFIRFAQRLIPDDNERGMLLDYFADRIQRPEVKCLWAPVLFGEQGNGKDTLLDCWVRFGIGRHNVAWVAGMKLRAEQTETPWVEKHIVSVAELPSFHKSDMYDFLKEKITGDSSGAQIARRLYRDTYIAPDHACWIFTTNNADALALPSADERRFFIVLCAGPTLTAPEIEELRGHMTEENLKAVAAWLRKRKVGVTQWGELGTYSAHRCPAPTAAKRLMAEAGRHPVQRWVEEWLAQPAQAGRTVIAASEVEEAFENAQRSGFGSVKAGWNTQKAGIGLKGAGWSNEGDTQIWLVPRSMGVVVRRRVWWRKEAWVGDAPGGAALRDRLFEEAPEIREQAEEIEREIRRSKMAIADAAGTGE</sequence>
<dbReference type="GO" id="GO:0016817">
    <property type="term" value="F:hydrolase activity, acting on acid anhydrides"/>
    <property type="evidence" value="ECO:0007669"/>
    <property type="project" value="InterPro"/>
</dbReference>
<evidence type="ECO:0000313" key="5">
    <source>
        <dbReference type="EMBL" id="CAB4139999.1"/>
    </source>
</evidence>
<evidence type="ECO:0000259" key="4">
    <source>
        <dbReference type="Pfam" id="PF19263"/>
    </source>
</evidence>
<organism evidence="5">
    <name type="scientific">uncultured Caudovirales phage</name>
    <dbReference type="NCBI Taxonomy" id="2100421"/>
    <lineage>
        <taxon>Viruses</taxon>
        <taxon>Duplodnaviria</taxon>
        <taxon>Heunggongvirae</taxon>
        <taxon>Uroviricota</taxon>
        <taxon>Caudoviricetes</taxon>
        <taxon>Peduoviridae</taxon>
        <taxon>Maltschvirus</taxon>
        <taxon>Maltschvirus maltsch</taxon>
    </lineage>
</organism>
<gene>
    <name evidence="5" type="ORF">UFOVP397_35</name>
</gene>
<dbReference type="EMBL" id="LR796371">
    <property type="protein sequence ID" value="CAB4139999.1"/>
    <property type="molecule type" value="Genomic_DNA"/>
</dbReference>
<feature type="domain" description="Primase C-terminal 2" evidence="3">
    <location>
        <begin position="245"/>
        <end position="322"/>
    </location>
</feature>
<reference evidence="5" key="1">
    <citation type="submission" date="2020-04" db="EMBL/GenBank/DDBJ databases">
        <authorList>
            <person name="Chiriac C."/>
            <person name="Salcher M."/>
            <person name="Ghai R."/>
            <person name="Kavagutti S V."/>
        </authorList>
    </citation>
    <scope>NUCLEOTIDE SEQUENCE</scope>
</reference>
<feature type="region of interest" description="Disordered" evidence="2">
    <location>
        <begin position="1"/>
        <end position="31"/>
    </location>
</feature>
<feature type="region of interest" description="Disordered" evidence="2">
    <location>
        <begin position="59"/>
        <end position="81"/>
    </location>
</feature>
<proteinExistence type="predicted"/>
<protein>
    <submittedName>
        <fullName evidence="5">Primase, C-terminal 2</fullName>
    </submittedName>
</protein>
<keyword evidence="1" id="KW-0175">Coiled coil</keyword>
<dbReference type="Pfam" id="PF19263">
    <property type="entry name" value="DUF5906"/>
    <property type="match status" value="1"/>
</dbReference>
<feature type="compositionally biased region" description="Low complexity" evidence="2">
    <location>
        <begin position="22"/>
        <end position="31"/>
    </location>
</feature>
<name>A0A6J5M865_9CAUD</name>
<feature type="coiled-coil region" evidence="1">
    <location>
        <begin position="812"/>
        <end position="839"/>
    </location>
</feature>